<reference evidence="1 2" key="1">
    <citation type="submission" date="2019-10" db="EMBL/GenBank/DDBJ databases">
        <title>Whole genome shotgun sequence of Acrocarpospora pleiomorpha NBRC 16267.</title>
        <authorList>
            <person name="Ichikawa N."/>
            <person name="Kimura A."/>
            <person name="Kitahashi Y."/>
            <person name="Komaki H."/>
            <person name="Oguchi A."/>
        </authorList>
    </citation>
    <scope>NUCLEOTIDE SEQUENCE [LARGE SCALE GENOMIC DNA]</scope>
    <source>
        <strain evidence="1 2">NBRC 16267</strain>
    </source>
</reference>
<organism evidence="1 2">
    <name type="scientific">Acrocarpospora pleiomorpha</name>
    <dbReference type="NCBI Taxonomy" id="90975"/>
    <lineage>
        <taxon>Bacteria</taxon>
        <taxon>Bacillati</taxon>
        <taxon>Actinomycetota</taxon>
        <taxon>Actinomycetes</taxon>
        <taxon>Streptosporangiales</taxon>
        <taxon>Streptosporangiaceae</taxon>
        <taxon>Acrocarpospora</taxon>
    </lineage>
</organism>
<dbReference type="RefSeq" id="WP_155347286.1">
    <property type="nucleotide sequence ID" value="NZ_BAAAHM010000015.1"/>
</dbReference>
<dbReference type="OrthoDB" id="198436at2"/>
<sequence>MTRAWEADSSATLSRRLGKSAAELGCTGNDDGCPDIWELDNGDIAVIGRDLTATFRPRLPVGVTIAADEQLVVIPRVMLIAAKSDIPDA</sequence>
<accession>A0A5M3XQL1</accession>
<name>A0A5M3XQL1_9ACTN</name>
<comment type="caution">
    <text evidence="1">The sequence shown here is derived from an EMBL/GenBank/DDBJ whole genome shotgun (WGS) entry which is preliminary data.</text>
</comment>
<protein>
    <submittedName>
        <fullName evidence="1">Uncharacterized protein</fullName>
    </submittedName>
</protein>
<gene>
    <name evidence="1" type="ORF">Aple_052260</name>
</gene>
<dbReference type="EMBL" id="BLAF01000030">
    <property type="protein sequence ID" value="GES22329.1"/>
    <property type="molecule type" value="Genomic_DNA"/>
</dbReference>
<evidence type="ECO:0000313" key="2">
    <source>
        <dbReference type="Proteomes" id="UP000377595"/>
    </source>
</evidence>
<dbReference type="AlphaFoldDB" id="A0A5M3XQL1"/>
<keyword evidence="2" id="KW-1185">Reference proteome</keyword>
<dbReference type="Proteomes" id="UP000377595">
    <property type="component" value="Unassembled WGS sequence"/>
</dbReference>
<proteinExistence type="predicted"/>
<evidence type="ECO:0000313" key="1">
    <source>
        <dbReference type="EMBL" id="GES22329.1"/>
    </source>
</evidence>